<keyword evidence="3" id="KW-1185">Reference proteome</keyword>
<dbReference type="OMA" id="ANQAQDE"/>
<dbReference type="Proteomes" id="UP000298652">
    <property type="component" value="Chromosome 4"/>
</dbReference>
<evidence type="ECO:0000256" key="1">
    <source>
        <dbReference type="SAM" id="MobiDB-lite"/>
    </source>
</evidence>
<proteinExistence type="predicted"/>
<dbReference type="PANTHER" id="PTHR33972">
    <property type="entry name" value="EXPRESSED PROTEIN"/>
    <property type="match status" value="1"/>
</dbReference>
<accession>A0A4U6VD85</accession>
<gene>
    <name evidence="2" type="ORF">SEVIR_4G156700v2</name>
</gene>
<feature type="region of interest" description="Disordered" evidence="1">
    <location>
        <begin position="32"/>
        <end position="69"/>
    </location>
</feature>
<sequence length="178" mass="18484">MARVLSCRAATLARRLGVQAQPLPQTGVVLSRRHSHTRRRAEEVLEADAAGPSTTPSDAAVGPSTTPADPAAVARRLEEAIDGAMARMAEPDWAPFRPGTSYFVPPRPAGAALGILALLGHGGGFVGSPAPRRGLSADEARAVAAASRGYPCSTYFIDGHFPDEGESSSLDANQAQDE</sequence>
<dbReference type="Gramene" id="TKW21967">
    <property type="protein sequence ID" value="TKW21967"/>
    <property type="gene ID" value="SEVIR_4G156700v2"/>
</dbReference>
<protein>
    <submittedName>
        <fullName evidence="2">Uncharacterized protein</fullName>
    </submittedName>
</protein>
<feature type="compositionally biased region" description="Polar residues" evidence="1">
    <location>
        <begin position="52"/>
        <end position="67"/>
    </location>
</feature>
<name>A0A4U6VD85_SETVI</name>
<reference evidence="2" key="1">
    <citation type="submission" date="2019-03" db="EMBL/GenBank/DDBJ databases">
        <title>WGS assembly of Setaria viridis.</title>
        <authorList>
            <person name="Huang P."/>
            <person name="Jenkins J."/>
            <person name="Grimwood J."/>
            <person name="Barry K."/>
            <person name="Healey A."/>
            <person name="Mamidi S."/>
            <person name="Sreedasyam A."/>
            <person name="Shu S."/>
            <person name="Feldman M."/>
            <person name="Wu J."/>
            <person name="Yu Y."/>
            <person name="Chen C."/>
            <person name="Johnson J."/>
            <person name="Rokhsar D."/>
            <person name="Baxter I."/>
            <person name="Schmutz J."/>
            <person name="Brutnell T."/>
            <person name="Kellogg E."/>
        </authorList>
    </citation>
    <scope>NUCLEOTIDE SEQUENCE [LARGE SCALE GENOMIC DNA]</scope>
</reference>
<evidence type="ECO:0000313" key="3">
    <source>
        <dbReference type="Proteomes" id="UP000298652"/>
    </source>
</evidence>
<dbReference type="AlphaFoldDB" id="A0A4U6VD85"/>
<dbReference type="PANTHER" id="PTHR33972:SF3">
    <property type="entry name" value="OS06G0661500 PROTEIN"/>
    <property type="match status" value="1"/>
</dbReference>
<organism evidence="2 3">
    <name type="scientific">Setaria viridis</name>
    <name type="common">Green bristlegrass</name>
    <name type="synonym">Setaria italica subsp. viridis</name>
    <dbReference type="NCBI Taxonomy" id="4556"/>
    <lineage>
        <taxon>Eukaryota</taxon>
        <taxon>Viridiplantae</taxon>
        <taxon>Streptophyta</taxon>
        <taxon>Embryophyta</taxon>
        <taxon>Tracheophyta</taxon>
        <taxon>Spermatophyta</taxon>
        <taxon>Magnoliopsida</taxon>
        <taxon>Liliopsida</taxon>
        <taxon>Poales</taxon>
        <taxon>Poaceae</taxon>
        <taxon>PACMAD clade</taxon>
        <taxon>Panicoideae</taxon>
        <taxon>Panicodae</taxon>
        <taxon>Paniceae</taxon>
        <taxon>Cenchrinae</taxon>
        <taxon>Setaria</taxon>
    </lineage>
</organism>
<dbReference type="EMBL" id="CM016555">
    <property type="protein sequence ID" value="TKW21967.1"/>
    <property type="molecule type" value="Genomic_DNA"/>
</dbReference>
<evidence type="ECO:0000313" key="2">
    <source>
        <dbReference type="EMBL" id="TKW21967.1"/>
    </source>
</evidence>